<dbReference type="AlphaFoldDB" id="B7ASB9"/>
<evidence type="ECO:0000313" key="2">
    <source>
        <dbReference type="EMBL" id="EEC57465.1"/>
    </source>
</evidence>
<dbReference type="eggNOG" id="COG1308">
    <property type="taxonomic scope" value="Bacteria"/>
</dbReference>
<keyword evidence="1" id="KW-0472">Membrane</keyword>
<evidence type="ECO:0008006" key="4">
    <source>
        <dbReference type="Google" id="ProtNLM"/>
    </source>
</evidence>
<name>B7ASB9_9FIRM</name>
<gene>
    <name evidence="2" type="ORF">BACPEC_01974</name>
</gene>
<dbReference type="CDD" id="cd14360">
    <property type="entry name" value="UBA_NAC_like_bac"/>
    <property type="match status" value="1"/>
</dbReference>
<keyword evidence="1" id="KW-0812">Transmembrane</keyword>
<evidence type="ECO:0000313" key="3">
    <source>
        <dbReference type="Proteomes" id="UP000003136"/>
    </source>
</evidence>
<dbReference type="SUPFAM" id="SSF46934">
    <property type="entry name" value="UBA-like"/>
    <property type="match status" value="1"/>
</dbReference>
<dbReference type="InterPro" id="IPR009060">
    <property type="entry name" value="UBA-like_sf"/>
</dbReference>
<keyword evidence="3" id="KW-1185">Reference proteome</keyword>
<evidence type="ECO:0000256" key="1">
    <source>
        <dbReference type="SAM" id="Phobius"/>
    </source>
</evidence>
<comment type="caution">
    <text evidence="2">The sequence shown here is derived from an EMBL/GenBank/DDBJ whole genome shotgun (WGS) entry which is preliminary data.</text>
</comment>
<proteinExistence type="predicted"/>
<dbReference type="STRING" id="483218.BACPEC_01974"/>
<sequence length="228" mass="26098">MDAEMIKNMQADIMSGWKIERNFRNSDTCGMEINMDDMERMDKVEKLREKTGVTYEDAKAALDACGWDMLDAVVYLEKLGKVKAPEETHYSTQAPNPPMTQYAQQYRDYQNTQSSADKKTFSDYINAFFRWCADTLRKGNENYLCAEKTGSQMIRLPITVFVILLVVGFWPVVIVMLIGLFMGFRYSIQGKDIKDSTVDSVNDFMDKAADKADDIREDIFNGGNNSDR</sequence>
<dbReference type="Gene3D" id="1.10.8.10">
    <property type="entry name" value="DNA helicase RuvA subunit, C-terminal domain"/>
    <property type="match status" value="1"/>
</dbReference>
<protein>
    <recommendedName>
        <fullName evidence="4">DUF4342 domain-containing protein</fullName>
    </recommendedName>
</protein>
<feature type="transmembrane region" description="Helical" evidence="1">
    <location>
        <begin position="158"/>
        <end position="184"/>
    </location>
</feature>
<accession>B7ASB9</accession>
<reference evidence="2 3" key="2">
    <citation type="submission" date="2008-11" db="EMBL/GenBank/DDBJ databases">
        <authorList>
            <person name="Fulton L."/>
            <person name="Clifton S."/>
            <person name="Fulton B."/>
            <person name="Xu J."/>
            <person name="Minx P."/>
            <person name="Pepin K.H."/>
            <person name="Johnson M."/>
            <person name="Bhonagiri V."/>
            <person name="Nash W.E."/>
            <person name="Mardis E.R."/>
            <person name="Wilson R.K."/>
        </authorList>
    </citation>
    <scope>NUCLEOTIDE SEQUENCE [LARGE SCALE GENOMIC DNA]</scope>
    <source>
        <strain evidence="2 3">ATCC 43243</strain>
    </source>
</reference>
<dbReference type="HOGENOM" id="CLU_115782_1_0_9"/>
<organism evidence="2 3">
    <name type="scientific">[Bacteroides] pectinophilus ATCC 43243</name>
    <dbReference type="NCBI Taxonomy" id="483218"/>
    <lineage>
        <taxon>Bacteria</taxon>
        <taxon>Bacillati</taxon>
        <taxon>Bacillota</taxon>
        <taxon>Clostridia</taxon>
        <taxon>Eubacteriales</taxon>
    </lineage>
</organism>
<dbReference type="EMBL" id="ABVQ01000036">
    <property type="protein sequence ID" value="EEC57465.1"/>
    <property type="molecule type" value="Genomic_DNA"/>
</dbReference>
<dbReference type="Proteomes" id="UP000003136">
    <property type="component" value="Unassembled WGS sequence"/>
</dbReference>
<keyword evidence="1" id="KW-1133">Transmembrane helix</keyword>
<reference evidence="2 3" key="1">
    <citation type="submission" date="2008-11" db="EMBL/GenBank/DDBJ databases">
        <title>Draft genome sequence of Bacteroides pectinophilus (ATCC 43243).</title>
        <authorList>
            <person name="Sudarsanam P."/>
            <person name="Ley R."/>
            <person name="Guruge J."/>
            <person name="Turnbaugh P.J."/>
            <person name="Mahowald M."/>
            <person name="Liep D."/>
            <person name="Gordon J."/>
        </authorList>
    </citation>
    <scope>NUCLEOTIDE SEQUENCE [LARGE SCALE GENOMIC DNA]</scope>
    <source>
        <strain evidence="2 3">ATCC 43243</strain>
    </source>
</reference>